<dbReference type="GO" id="GO:0034476">
    <property type="term" value="P:U5 snRNA 3'-end processing"/>
    <property type="evidence" value="ECO:0007669"/>
    <property type="project" value="TreeGrafter"/>
</dbReference>
<organism evidence="8">
    <name type="scientific">Schistocephalus solidus</name>
    <name type="common">Tapeworm</name>
    <dbReference type="NCBI Taxonomy" id="70667"/>
    <lineage>
        <taxon>Eukaryota</taxon>
        <taxon>Metazoa</taxon>
        <taxon>Spiralia</taxon>
        <taxon>Lophotrochozoa</taxon>
        <taxon>Platyhelminthes</taxon>
        <taxon>Cestoda</taxon>
        <taxon>Eucestoda</taxon>
        <taxon>Diphyllobothriidea</taxon>
        <taxon>Diphyllobothriidae</taxon>
        <taxon>Schistocephalus</taxon>
    </lineage>
</organism>
<dbReference type="GO" id="GO:0000176">
    <property type="term" value="C:nuclear exosome (RNase complex)"/>
    <property type="evidence" value="ECO:0007669"/>
    <property type="project" value="TreeGrafter"/>
</dbReference>
<dbReference type="SUPFAM" id="SSF55666">
    <property type="entry name" value="Ribonuclease PH domain 2-like"/>
    <property type="match status" value="1"/>
</dbReference>
<evidence type="ECO:0000313" key="8">
    <source>
        <dbReference type="EMBL" id="JAP53404.1"/>
    </source>
</evidence>
<comment type="subcellular location">
    <subcellularLocation>
        <location evidence="2">Cytoplasm</location>
    </subcellularLocation>
    <subcellularLocation>
        <location evidence="1">Nucleus</location>
    </subcellularLocation>
</comment>
<proteinExistence type="inferred from homology"/>
<dbReference type="InterPro" id="IPR050590">
    <property type="entry name" value="Exosome_comp_Rrp42_subfam"/>
</dbReference>
<dbReference type="AlphaFoldDB" id="A0A0X3PNT3"/>
<protein>
    <submittedName>
        <fullName evidence="8">Uncharacterized protein</fullName>
    </submittedName>
</protein>
<feature type="domain" description="Exoribonuclease phosphorolytic" evidence="7">
    <location>
        <begin position="192"/>
        <end position="259"/>
    </location>
</feature>
<dbReference type="InterPro" id="IPR015847">
    <property type="entry name" value="ExoRNase_PH_dom2"/>
</dbReference>
<feature type="region of interest" description="Disordered" evidence="5">
    <location>
        <begin position="425"/>
        <end position="448"/>
    </location>
</feature>
<evidence type="ECO:0000256" key="4">
    <source>
        <dbReference type="ARBA" id="ARBA00022490"/>
    </source>
</evidence>
<evidence type="ECO:0000256" key="1">
    <source>
        <dbReference type="ARBA" id="ARBA00004123"/>
    </source>
</evidence>
<dbReference type="GO" id="GO:0035925">
    <property type="term" value="F:mRNA 3'-UTR AU-rich region binding"/>
    <property type="evidence" value="ECO:0007669"/>
    <property type="project" value="TreeGrafter"/>
</dbReference>
<dbReference type="GO" id="GO:0034473">
    <property type="term" value="P:U1 snRNA 3'-end processing"/>
    <property type="evidence" value="ECO:0007669"/>
    <property type="project" value="TreeGrafter"/>
</dbReference>
<dbReference type="InterPro" id="IPR036345">
    <property type="entry name" value="ExoRNase_PH_dom2_sf"/>
</dbReference>
<gene>
    <name evidence="8" type="ORF">TR167580</name>
</gene>
<dbReference type="SUPFAM" id="SSF54211">
    <property type="entry name" value="Ribosomal protein S5 domain 2-like"/>
    <property type="match status" value="1"/>
</dbReference>
<sequence>MLSAEPECSTLTNMFLSGVRLDGRTLKEYREITFHFPHGHANGGCCIVKIGSTAVLAKVSVEVVEPKHYRPAQGMLFVNFDATILSANEVKRKGRSRDDEGRRLSAVLQTCFRDCVDLDALCIVAWERVFAIRVDLRALASDGNLGDCGALAAVVALASFRRPDVYVGDEGRVIVDTQCKHRPPVPLFLRRIPVLVTLGLASDTKIILQDPTKREEAILTGGRVMVGLTSHGELCCLHTSGLSTPIRPESLSRCILLANSRARSLVTLVHRVLDGLERQRQARQAASSARQADVERAKQMEEDAPLVLSSASFLPGGDNAPMGELALEEGELGPLSADESDMDISNGSEEEVEGITPAAPRDPYGVIELSSLAPEENQSNDHATQYGSRVVDWSSLPCLESDAAVVSHNLPGGRKRAARSIHQLEKSAVSRRVEEEDEEESTALVHLL</sequence>
<dbReference type="GO" id="GO:0016075">
    <property type="term" value="P:rRNA catabolic process"/>
    <property type="evidence" value="ECO:0007669"/>
    <property type="project" value="TreeGrafter"/>
</dbReference>
<comment type="similarity">
    <text evidence="3">Belongs to the RNase PH family.</text>
</comment>
<accession>A0A0X3PNT3</accession>
<name>A0A0X3PNT3_SCHSO</name>
<evidence type="ECO:0000256" key="3">
    <source>
        <dbReference type="ARBA" id="ARBA00006678"/>
    </source>
</evidence>
<dbReference type="GO" id="GO:0071038">
    <property type="term" value="P:TRAMP-dependent tRNA surveillance pathway"/>
    <property type="evidence" value="ECO:0007669"/>
    <property type="project" value="TreeGrafter"/>
</dbReference>
<dbReference type="GO" id="GO:0071035">
    <property type="term" value="P:nuclear polyadenylation-dependent rRNA catabolic process"/>
    <property type="evidence" value="ECO:0007669"/>
    <property type="project" value="TreeGrafter"/>
</dbReference>
<dbReference type="EMBL" id="GEEE01009821">
    <property type="protein sequence ID" value="JAP53404.1"/>
    <property type="molecule type" value="Transcribed_RNA"/>
</dbReference>
<dbReference type="PANTHER" id="PTHR11097">
    <property type="entry name" value="EXOSOME COMPLEX EXONUCLEASE RIBOSOMAL RNA PROCESSING PROTEIN"/>
    <property type="match status" value="1"/>
</dbReference>
<dbReference type="InterPro" id="IPR001247">
    <property type="entry name" value="ExoRNase_PH_dom1"/>
</dbReference>
<feature type="domain" description="Exoribonuclease phosphorolytic" evidence="6">
    <location>
        <begin position="28"/>
        <end position="163"/>
    </location>
</feature>
<evidence type="ECO:0000259" key="7">
    <source>
        <dbReference type="Pfam" id="PF03725"/>
    </source>
</evidence>
<dbReference type="GO" id="GO:0000177">
    <property type="term" value="C:cytoplasmic exosome (RNase complex)"/>
    <property type="evidence" value="ECO:0007669"/>
    <property type="project" value="TreeGrafter"/>
</dbReference>
<dbReference type="InterPro" id="IPR027408">
    <property type="entry name" value="PNPase/RNase_PH_dom_sf"/>
</dbReference>
<dbReference type="InterPro" id="IPR020568">
    <property type="entry name" value="Ribosomal_Su5_D2-typ_SF"/>
</dbReference>
<keyword evidence="4" id="KW-0963">Cytoplasm</keyword>
<dbReference type="GO" id="GO:0034475">
    <property type="term" value="P:U4 snRNA 3'-end processing"/>
    <property type="evidence" value="ECO:0007669"/>
    <property type="project" value="TreeGrafter"/>
</dbReference>
<evidence type="ECO:0000256" key="2">
    <source>
        <dbReference type="ARBA" id="ARBA00004496"/>
    </source>
</evidence>
<dbReference type="GO" id="GO:0000467">
    <property type="term" value="P:exonucleolytic trimming to generate mature 3'-end of 5.8S rRNA from tricistronic rRNA transcript (SSU-rRNA, 5.8S rRNA, LSU-rRNA)"/>
    <property type="evidence" value="ECO:0007669"/>
    <property type="project" value="TreeGrafter"/>
</dbReference>
<dbReference type="PANTHER" id="PTHR11097:SF14">
    <property type="entry name" value="EXOSOME COMPLEX COMPONENT RRP45"/>
    <property type="match status" value="1"/>
</dbReference>
<reference evidence="8" key="1">
    <citation type="submission" date="2016-01" db="EMBL/GenBank/DDBJ databases">
        <title>Reference transcriptome for the parasite Schistocephalus solidus: insights into the molecular evolution of parasitism.</title>
        <authorList>
            <person name="Hebert F.O."/>
            <person name="Grambauer S."/>
            <person name="Barber I."/>
            <person name="Landry C.R."/>
            <person name="Aubin-Horth N."/>
        </authorList>
    </citation>
    <scope>NUCLEOTIDE SEQUENCE</scope>
</reference>
<evidence type="ECO:0000256" key="5">
    <source>
        <dbReference type="SAM" id="MobiDB-lite"/>
    </source>
</evidence>
<dbReference type="GO" id="GO:0071028">
    <property type="term" value="P:nuclear mRNA surveillance"/>
    <property type="evidence" value="ECO:0007669"/>
    <property type="project" value="TreeGrafter"/>
</dbReference>
<evidence type="ECO:0000259" key="6">
    <source>
        <dbReference type="Pfam" id="PF01138"/>
    </source>
</evidence>
<dbReference type="Pfam" id="PF01138">
    <property type="entry name" value="RNase_PH"/>
    <property type="match status" value="1"/>
</dbReference>
<dbReference type="Gene3D" id="3.30.230.70">
    <property type="entry name" value="GHMP Kinase, N-terminal domain"/>
    <property type="match status" value="1"/>
</dbReference>
<dbReference type="Pfam" id="PF03725">
    <property type="entry name" value="RNase_PH_C"/>
    <property type="match status" value="1"/>
</dbReference>